<evidence type="ECO:0000256" key="1">
    <source>
        <dbReference type="ARBA" id="ARBA00022679"/>
    </source>
</evidence>
<dbReference type="PANTHER" id="PTHR24421:SF63">
    <property type="entry name" value="SENSOR HISTIDINE KINASE DESK"/>
    <property type="match status" value="1"/>
</dbReference>
<keyword evidence="4" id="KW-1133">Transmembrane helix</keyword>
<reference evidence="6 7" key="1">
    <citation type="submission" date="2018-12" db="EMBL/GenBank/DDBJ databases">
        <title>The whole draft genome of Streptomyce luteoverticillatus CGMCC 15060.</title>
        <authorList>
            <person name="Feng Z."/>
            <person name="Chen G."/>
            <person name="Zhang J."/>
            <person name="Zhu H."/>
            <person name="Yu X."/>
            <person name="Zhang W."/>
            <person name="Zhang X."/>
        </authorList>
    </citation>
    <scope>NUCLEOTIDE SEQUENCE [LARGE SCALE GENOMIC DNA]</scope>
    <source>
        <strain evidence="6 7">CGMCC 15060</strain>
    </source>
</reference>
<evidence type="ECO:0000256" key="3">
    <source>
        <dbReference type="ARBA" id="ARBA00023012"/>
    </source>
</evidence>
<evidence type="ECO:0000256" key="2">
    <source>
        <dbReference type="ARBA" id="ARBA00022777"/>
    </source>
</evidence>
<keyword evidence="1" id="KW-0808">Transferase</keyword>
<dbReference type="AlphaFoldDB" id="A0A3S9PQ69"/>
<keyword evidence="7" id="KW-1185">Reference proteome</keyword>
<evidence type="ECO:0000259" key="5">
    <source>
        <dbReference type="Pfam" id="PF07730"/>
    </source>
</evidence>
<keyword evidence="2 6" id="KW-0418">Kinase</keyword>
<dbReference type="InterPro" id="IPR036890">
    <property type="entry name" value="HATPase_C_sf"/>
</dbReference>
<evidence type="ECO:0000256" key="4">
    <source>
        <dbReference type="SAM" id="Phobius"/>
    </source>
</evidence>
<dbReference type="RefSeq" id="WP_126917064.1">
    <property type="nucleotide sequence ID" value="NZ_CP034587.1"/>
</dbReference>
<feature type="transmembrane region" description="Helical" evidence="4">
    <location>
        <begin position="54"/>
        <end position="72"/>
    </location>
</feature>
<feature type="transmembrane region" description="Helical" evidence="4">
    <location>
        <begin position="112"/>
        <end position="131"/>
    </location>
</feature>
<dbReference type="Pfam" id="PF07730">
    <property type="entry name" value="HisKA_3"/>
    <property type="match status" value="1"/>
</dbReference>
<gene>
    <name evidence="6" type="ORF">EKH77_28135</name>
</gene>
<dbReference type="OrthoDB" id="5241784at2"/>
<evidence type="ECO:0000313" key="7">
    <source>
        <dbReference type="Proteomes" id="UP000267900"/>
    </source>
</evidence>
<dbReference type="EMBL" id="CP034587">
    <property type="protein sequence ID" value="AZQ74562.1"/>
    <property type="molecule type" value="Genomic_DNA"/>
</dbReference>
<dbReference type="PANTHER" id="PTHR24421">
    <property type="entry name" value="NITRATE/NITRITE SENSOR PROTEIN NARX-RELATED"/>
    <property type="match status" value="1"/>
</dbReference>
<feature type="transmembrane region" description="Helical" evidence="4">
    <location>
        <begin position="27"/>
        <end position="47"/>
    </location>
</feature>
<protein>
    <submittedName>
        <fullName evidence="6">Histidine kinase</fullName>
    </submittedName>
</protein>
<dbReference type="InterPro" id="IPR050482">
    <property type="entry name" value="Sensor_HK_TwoCompSys"/>
</dbReference>
<feature type="transmembrane region" description="Helical" evidence="4">
    <location>
        <begin position="84"/>
        <end position="100"/>
    </location>
</feature>
<evidence type="ECO:0000313" key="6">
    <source>
        <dbReference type="EMBL" id="AZQ74562.1"/>
    </source>
</evidence>
<organism evidence="6 7">
    <name type="scientific">Streptomyces luteoverticillatus</name>
    <name type="common">Streptoverticillium luteoverticillatus</name>
    <dbReference type="NCBI Taxonomy" id="66425"/>
    <lineage>
        <taxon>Bacteria</taxon>
        <taxon>Bacillati</taxon>
        <taxon>Actinomycetota</taxon>
        <taxon>Actinomycetes</taxon>
        <taxon>Kitasatosporales</taxon>
        <taxon>Streptomycetaceae</taxon>
        <taxon>Streptomyces</taxon>
    </lineage>
</organism>
<dbReference type="InterPro" id="IPR011712">
    <property type="entry name" value="Sig_transdc_His_kin_sub3_dim/P"/>
</dbReference>
<keyword evidence="3" id="KW-0902">Two-component regulatory system</keyword>
<dbReference type="GO" id="GO:0000155">
    <property type="term" value="F:phosphorelay sensor kinase activity"/>
    <property type="evidence" value="ECO:0007669"/>
    <property type="project" value="InterPro"/>
</dbReference>
<accession>A0A3S9PQ69</accession>
<dbReference type="CDD" id="cd16917">
    <property type="entry name" value="HATPase_UhpB-NarQ-NarX-like"/>
    <property type="match status" value="1"/>
</dbReference>
<feature type="domain" description="Signal transduction histidine kinase subgroup 3 dimerisation and phosphoacceptor" evidence="5">
    <location>
        <begin position="194"/>
        <end position="258"/>
    </location>
</feature>
<name>A0A3S9PQ69_STRLT</name>
<keyword evidence="4" id="KW-0812">Transmembrane</keyword>
<sequence length="405" mass="43515">MRNSDGHDLREGRRATRYGETALDPPALITAAVLGGFLALTVCYVIASRPEPPVLGAALALVPLVFCVQFLHSVPRAAPRRARHGYWTLGCQALLTYLPYPAFGEAWLPMPGFLAGSALVILPALLAWPAFAASVASAGLMASHGGWDSRWLGAVTSATLLVGLVVFGLARLSGLVREVHGSRREFAEEAVGRERQRFARDLHDLLGCSLATIAYKSELTRRLLPAKNTRAQQELTEILETARQALSDVRAVSHRYRDLSLYAETAAAESTLSAAGVRVTLRVAHVPLSRAVETALATVVREGVANMLRHSGVRTCVIEVRRDERSVRLSIANDGVAGPARARFGAAVPGSGIANLRTRMEALQGRLETEVRPGGWFRLSTWVPLGGAWAERHDDTGVADSATVA</sequence>
<dbReference type="SUPFAM" id="SSF55874">
    <property type="entry name" value="ATPase domain of HSP90 chaperone/DNA topoisomerase II/histidine kinase"/>
    <property type="match status" value="1"/>
</dbReference>
<feature type="transmembrane region" description="Helical" evidence="4">
    <location>
        <begin position="151"/>
        <end position="174"/>
    </location>
</feature>
<dbReference type="Proteomes" id="UP000267900">
    <property type="component" value="Chromosome"/>
</dbReference>
<dbReference type="GO" id="GO:0016020">
    <property type="term" value="C:membrane"/>
    <property type="evidence" value="ECO:0007669"/>
    <property type="project" value="InterPro"/>
</dbReference>
<dbReference type="GO" id="GO:0046983">
    <property type="term" value="F:protein dimerization activity"/>
    <property type="evidence" value="ECO:0007669"/>
    <property type="project" value="InterPro"/>
</dbReference>
<keyword evidence="4" id="KW-0472">Membrane</keyword>
<dbReference type="Gene3D" id="3.30.565.10">
    <property type="entry name" value="Histidine kinase-like ATPase, C-terminal domain"/>
    <property type="match status" value="1"/>
</dbReference>
<dbReference type="Gene3D" id="1.20.5.1930">
    <property type="match status" value="1"/>
</dbReference>
<proteinExistence type="predicted"/>